<dbReference type="Pfam" id="PF13716">
    <property type="entry name" value="CRAL_TRIO_2"/>
    <property type="match status" value="1"/>
</dbReference>
<dbReference type="EMBL" id="MJEQ01037193">
    <property type="protein sequence ID" value="OIS97054.1"/>
    <property type="molecule type" value="Genomic_DNA"/>
</dbReference>
<evidence type="ECO:0000313" key="3">
    <source>
        <dbReference type="Proteomes" id="UP000187609"/>
    </source>
</evidence>
<evidence type="ECO:0000313" key="2">
    <source>
        <dbReference type="EMBL" id="OIS97054.1"/>
    </source>
</evidence>
<keyword evidence="3" id="KW-1185">Reference proteome</keyword>
<dbReference type="KEGG" id="nau:109234376"/>
<dbReference type="PANTHER" id="PTHR48411">
    <property type="entry name" value="OS01G0948300 PROTEIN"/>
    <property type="match status" value="1"/>
</dbReference>
<reference evidence="2" key="1">
    <citation type="submission" date="2016-11" db="EMBL/GenBank/DDBJ databases">
        <title>The genome of Nicotiana attenuata.</title>
        <authorList>
            <person name="Xu S."/>
            <person name="Brockmoeller T."/>
            <person name="Gaquerel E."/>
            <person name="Navarro A."/>
            <person name="Kuhl H."/>
            <person name="Gase K."/>
            <person name="Ling Z."/>
            <person name="Zhou W."/>
            <person name="Kreitzer C."/>
            <person name="Stanke M."/>
            <person name="Tang H."/>
            <person name="Lyons E."/>
            <person name="Pandey P."/>
            <person name="Pandey S.P."/>
            <person name="Timmermann B."/>
            <person name="Baldwin I.T."/>
        </authorList>
    </citation>
    <scope>NUCLEOTIDE SEQUENCE [LARGE SCALE GENOMIC DNA]</scope>
    <source>
        <strain evidence="2">UT</strain>
    </source>
</reference>
<dbReference type="STRING" id="49451.A0A1J6IH50"/>
<evidence type="ECO:0000259" key="1">
    <source>
        <dbReference type="SMART" id="SM00516"/>
    </source>
</evidence>
<dbReference type="Gene3D" id="3.40.525.10">
    <property type="entry name" value="CRAL-TRIO lipid binding domain"/>
    <property type="match status" value="1"/>
</dbReference>
<feature type="domain" description="CRAL-TRIO" evidence="1">
    <location>
        <begin position="19"/>
        <end position="168"/>
    </location>
</feature>
<dbReference type="OMA" id="GMEGDHP"/>
<accession>A0A1J6IH50</accession>
<dbReference type="InterPro" id="IPR001251">
    <property type="entry name" value="CRAL-TRIO_dom"/>
</dbReference>
<dbReference type="SMR" id="A0A1J6IH50"/>
<organism evidence="2 3">
    <name type="scientific">Nicotiana attenuata</name>
    <name type="common">Coyote tobacco</name>
    <dbReference type="NCBI Taxonomy" id="49451"/>
    <lineage>
        <taxon>Eukaryota</taxon>
        <taxon>Viridiplantae</taxon>
        <taxon>Streptophyta</taxon>
        <taxon>Embryophyta</taxon>
        <taxon>Tracheophyta</taxon>
        <taxon>Spermatophyta</taxon>
        <taxon>Magnoliopsida</taxon>
        <taxon>eudicotyledons</taxon>
        <taxon>Gunneridae</taxon>
        <taxon>Pentapetalae</taxon>
        <taxon>asterids</taxon>
        <taxon>lamiids</taxon>
        <taxon>Solanales</taxon>
        <taxon>Solanaceae</taxon>
        <taxon>Nicotianoideae</taxon>
        <taxon>Nicotianeae</taxon>
        <taxon>Nicotiana</taxon>
    </lineage>
</organism>
<gene>
    <name evidence="2" type="ORF">A4A49_05807</name>
</gene>
<name>A0A1J6IH50_NICAT</name>
<dbReference type="Gramene" id="OIS97054">
    <property type="protein sequence ID" value="OIS97054"/>
    <property type="gene ID" value="A4A49_05807"/>
</dbReference>
<dbReference type="AlphaFoldDB" id="A0A1J6IH50"/>
<proteinExistence type="predicted"/>
<dbReference type="OrthoDB" id="365077at2759"/>
<sequence>MNSPTCLMMTISQPEQEKLIDKLQIFKIQGKDKRGCTILRIIGKLFPARIVSVEAVNKYLQEKIYPSLGERQFSIVYVHTGVNRSENFPGIAALRSICDAMPENVKDHLKAVYFLHPSLQSRLFLALFGRLIFTGGIYWKLNYVTRLEFLWEHVKRKEIEMPEFVYEFEEELDDYRPMTDYGMEGDHPRVYIDSTVEPAVSMYSMRCIA</sequence>
<protein>
    <recommendedName>
        <fullName evidence="1">CRAL-TRIO domain-containing protein</fullName>
    </recommendedName>
</protein>
<comment type="caution">
    <text evidence="2">The sequence shown here is derived from an EMBL/GenBank/DDBJ whole genome shotgun (WGS) entry which is preliminary data.</text>
</comment>
<dbReference type="SMART" id="SM00516">
    <property type="entry name" value="SEC14"/>
    <property type="match status" value="1"/>
</dbReference>
<dbReference type="PANTHER" id="PTHR48411:SF1">
    <property type="entry name" value="OS01G0948300 PROTEIN"/>
    <property type="match status" value="1"/>
</dbReference>
<dbReference type="InterPro" id="IPR036865">
    <property type="entry name" value="CRAL-TRIO_dom_sf"/>
</dbReference>
<dbReference type="Proteomes" id="UP000187609">
    <property type="component" value="Unassembled WGS sequence"/>
</dbReference>